<protein>
    <submittedName>
        <fullName evidence="2">Glycerophosphoryl diester phosphodiesterase</fullName>
    </submittedName>
</protein>
<dbReference type="InterPro" id="IPR017946">
    <property type="entry name" value="PLC-like_Pdiesterase_TIM-brl"/>
</dbReference>
<dbReference type="InterPro" id="IPR030395">
    <property type="entry name" value="GP_PDE_dom"/>
</dbReference>
<dbReference type="Pfam" id="PF03009">
    <property type="entry name" value="GDPD"/>
    <property type="match status" value="1"/>
</dbReference>
<dbReference type="Gene3D" id="3.20.20.190">
    <property type="entry name" value="Phosphatidylinositol (PI) phosphodiesterase"/>
    <property type="match status" value="1"/>
</dbReference>
<dbReference type="SUPFAM" id="SSF51695">
    <property type="entry name" value="PLC-like phosphodiesterases"/>
    <property type="match status" value="1"/>
</dbReference>
<keyword evidence="3" id="KW-1185">Reference proteome</keyword>
<feature type="domain" description="GP-PDE" evidence="1">
    <location>
        <begin position="5"/>
        <end position="263"/>
    </location>
</feature>
<evidence type="ECO:0000313" key="3">
    <source>
        <dbReference type="Proteomes" id="UP000198976"/>
    </source>
</evidence>
<name>A0ABY0VAI4_9ACTO</name>
<evidence type="ECO:0000313" key="2">
    <source>
        <dbReference type="EMBL" id="SDU03541.1"/>
    </source>
</evidence>
<dbReference type="Proteomes" id="UP000198976">
    <property type="component" value="Chromosome I"/>
</dbReference>
<sequence>MSEFPHLFAHRGASSLAPENTMGAFVKAMEVGARRIEFDVDIMGDGTLLVMHDQTFDRTTSGTGGYYDKGFNDLRRLDAGAWFSDTYRFERVPELSEVLTFLDANQMIGNLEIKPCQGGQTLRSELIDRICVLVAGMKNPSQILVSSFDHALLCDFSVAWQAHHQGGQASAFGTVRRSLDLGWLVDPESESITSAVDAAAKLGCTAVHPANEAVTHRDVEYARQAGLEVNVWTVNDVDRARELAAWGVTGIFTDRVQDFPAEALRA</sequence>
<dbReference type="RefSeq" id="WP_092648837.1">
    <property type="nucleotide sequence ID" value="NZ_LT629792.1"/>
</dbReference>
<accession>A0ABY0VAI4</accession>
<dbReference type="EMBL" id="LT629792">
    <property type="protein sequence ID" value="SDU03541.1"/>
    <property type="molecule type" value="Genomic_DNA"/>
</dbReference>
<dbReference type="PANTHER" id="PTHR46211:SF1">
    <property type="entry name" value="GLYCEROPHOSPHODIESTER PHOSPHODIESTERASE, CYTOPLASMIC"/>
    <property type="match status" value="1"/>
</dbReference>
<dbReference type="PANTHER" id="PTHR46211">
    <property type="entry name" value="GLYCEROPHOSPHORYL DIESTER PHOSPHODIESTERASE"/>
    <property type="match status" value="1"/>
</dbReference>
<proteinExistence type="predicted"/>
<gene>
    <name evidence="2" type="ORF">SAMN04489714_1763</name>
</gene>
<dbReference type="PROSITE" id="PS51704">
    <property type="entry name" value="GP_PDE"/>
    <property type="match status" value="1"/>
</dbReference>
<evidence type="ECO:0000259" key="1">
    <source>
        <dbReference type="PROSITE" id="PS51704"/>
    </source>
</evidence>
<organism evidence="2 3">
    <name type="scientific">Schaalia radingae</name>
    <dbReference type="NCBI Taxonomy" id="131110"/>
    <lineage>
        <taxon>Bacteria</taxon>
        <taxon>Bacillati</taxon>
        <taxon>Actinomycetota</taxon>
        <taxon>Actinomycetes</taxon>
        <taxon>Actinomycetales</taxon>
        <taxon>Actinomycetaceae</taxon>
        <taxon>Schaalia</taxon>
    </lineage>
</organism>
<reference evidence="2 3" key="1">
    <citation type="submission" date="2016-10" db="EMBL/GenBank/DDBJ databases">
        <authorList>
            <person name="Varghese N."/>
            <person name="Submissions S."/>
        </authorList>
    </citation>
    <scope>NUCLEOTIDE SEQUENCE [LARGE SCALE GENOMIC DNA]</scope>
    <source>
        <strain evidence="2 3">DSM 9169</strain>
    </source>
</reference>